<name>A0A5B7IX64_PORTR</name>
<feature type="region of interest" description="Disordered" evidence="1">
    <location>
        <begin position="45"/>
        <end position="69"/>
    </location>
</feature>
<comment type="caution">
    <text evidence="2">The sequence shown here is derived from an EMBL/GenBank/DDBJ whole genome shotgun (WGS) entry which is preliminary data.</text>
</comment>
<organism evidence="2 3">
    <name type="scientific">Portunus trituberculatus</name>
    <name type="common">Swimming crab</name>
    <name type="synonym">Neptunus trituberculatus</name>
    <dbReference type="NCBI Taxonomy" id="210409"/>
    <lineage>
        <taxon>Eukaryota</taxon>
        <taxon>Metazoa</taxon>
        <taxon>Ecdysozoa</taxon>
        <taxon>Arthropoda</taxon>
        <taxon>Crustacea</taxon>
        <taxon>Multicrustacea</taxon>
        <taxon>Malacostraca</taxon>
        <taxon>Eumalacostraca</taxon>
        <taxon>Eucarida</taxon>
        <taxon>Decapoda</taxon>
        <taxon>Pleocyemata</taxon>
        <taxon>Brachyura</taxon>
        <taxon>Eubrachyura</taxon>
        <taxon>Portunoidea</taxon>
        <taxon>Portunidae</taxon>
        <taxon>Portuninae</taxon>
        <taxon>Portunus</taxon>
    </lineage>
</organism>
<dbReference type="AlphaFoldDB" id="A0A5B7IX64"/>
<evidence type="ECO:0000256" key="1">
    <source>
        <dbReference type="SAM" id="MobiDB-lite"/>
    </source>
</evidence>
<evidence type="ECO:0000313" key="2">
    <source>
        <dbReference type="EMBL" id="MPC86843.1"/>
    </source>
</evidence>
<proteinExistence type="predicted"/>
<accession>A0A5B7IX64</accession>
<reference evidence="2 3" key="1">
    <citation type="submission" date="2019-05" db="EMBL/GenBank/DDBJ databases">
        <title>Another draft genome of Portunus trituberculatus and its Hox gene families provides insights of decapod evolution.</title>
        <authorList>
            <person name="Jeong J.-H."/>
            <person name="Song I."/>
            <person name="Kim S."/>
            <person name="Choi T."/>
            <person name="Kim D."/>
            <person name="Ryu S."/>
            <person name="Kim W."/>
        </authorList>
    </citation>
    <scope>NUCLEOTIDE SEQUENCE [LARGE SCALE GENOMIC DNA]</scope>
    <source>
        <tissue evidence="2">Muscle</tissue>
    </source>
</reference>
<protein>
    <submittedName>
        <fullName evidence="2">Uncharacterized protein</fullName>
    </submittedName>
</protein>
<feature type="compositionally biased region" description="Polar residues" evidence="1">
    <location>
        <begin position="52"/>
        <end position="69"/>
    </location>
</feature>
<keyword evidence="3" id="KW-1185">Reference proteome</keyword>
<evidence type="ECO:0000313" key="3">
    <source>
        <dbReference type="Proteomes" id="UP000324222"/>
    </source>
</evidence>
<gene>
    <name evidence="2" type="ORF">E2C01_081679</name>
</gene>
<dbReference type="Proteomes" id="UP000324222">
    <property type="component" value="Unassembled WGS sequence"/>
</dbReference>
<dbReference type="EMBL" id="VSRR010072657">
    <property type="protein sequence ID" value="MPC86843.1"/>
    <property type="molecule type" value="Genomic_DNA"/>
</dbReference>
<sequence length="69" mass="7874">MALTRLSVSLSLQVLRIEGKGKALQRSWKEEKKYSWNVEKIERETGRVYGGQKSNGQSLHRSNPNVSTK</sequence>